<protein>
    <submittedName>
        <fullName evidence="1">Class I SAM-dependent methyltransferase</fullName>
    </submittedName>
</protein>
<keyword evidence="1" id="KW-0489">Methyltransferase</keyword>
<dbReference type="GO" id="GO:0032259">
    <property type="term" value="P:methylation"/>
    <property type="evidence" value="ECO:0007669"/>
    <property type="project" value="UniProtKB-KW"/>
</dbReference>
<dbReference type="InterPro" id="IPR008884">
    <property type="entry name" value="TylF_MeTrfase"/>
</dbReference>
<dbReference type="GO" id="GO:0008168">
    <property type="term" value="F:methyltransferase activity"/>
    <property type="evidence" value="ECO:0007669"/>
    <property type="project" value="UniProtKB-KW"/>
</dbReference>
<evidence type="ECO:0000313" key="1">
    <source>
        <dbReference type="EMBL" id="AYG60274.1"/>
    </source>
</evidence>
<dbReference type="Gene3D" id="3.40.50.150">
    <property type="entry name" value="Vaccinia Virus protein VP39"/>
    <property type="match status" value="1"/>
</dbReference>
<name>A0A387FVU2_9HYPH</name>
<dbReference type="Pfam" id="PF13578">
    <property type="entry name" value="Methyltransf_24"/>
    <property type="match status" value="1"/>
</dbReference>
<gene>
    <name evidence="1" type="ORF">CCGE525_16700</name>
</gene>
<dbReference type="AlphaFoldDB" id="A0A387FVU2"/>
<accession>A0A387FVU2</accession>
<dbReference type="InterPro" id="IPR029063">
    <property type="entry name" value="SAM-dependent_MTases_sf"/>
</dbReference>
<keyword evidence="2" id="KW-1185">Reference proteome</keyword>
<organism evidence="1 2">
    <name type="scientific">Rhizobium jaguaris</name>
    <dbReference type="NCBI Taxonomy" id="1312183"/>
    <lineage>
        <taxon>Bacteria</taxon>
        <taxon>Pseudomonadati</taxon>
        <taxon>Pseudomonadota</taxon>
        <taxon>Alphaproteobacteria</taxon>
        <taxon>Hyphomicrobiales</taxon>
        <taxon>Rhizobiaceae</taxon>
        <taxon>Rhizobium/Agrobacterium group</taxon>
        <taxon>Rhizobium</taxon>
    </lineage>
</organism>
<keyword evidence="1" id="KW-0808">Transferase</keyword>
<dbReference type="RefSeq" id="WP_120705264.1">
    <property type="nucleotide sequence ID" value="NZ_CP032694.1"/>
</dbReference>
<sequence length="243" mass="27083">MNVPSPDSPQFVQFLAVMVEQILGNPRGDAFNLDTVARLAAAVSSSQYLYSRMIGAKRLNAAVELIDYAVSCAAVEGLTLEFGVFSGRSINRIAQGKPGPVYGFDSFEGLPEDWREGYDKGAFGRADLPQVASNVELVVGWFDRTLPQFLDTHPGPVSLVHVDCDLYSSTQTVLTQLRERFVPGTIIIFDEYFNYPGWEMHEFKAFKEFVESTGLQYEYIALYPNHQQVVVRVTGVPNRRPSA</sequence>
<dbReference type="Proteomes" id="UP000282195">
    <property type="component" value="Chromosome"/>
</dbReference>
<dbReference type="KEGG" id="rjg:CCGE525_16700"/>
<dbReference type="PANTHER" id="PTHR40036">
    <property type="entry name" value="MACROCIN O-METHYLTRANSFERASE"/>
    <property type="match status" value="1"/>
</dbReference>
<reference evidence="1 2" key="1">
    <citation type="submission" date="2018-10" db="EMBL/GenBank/DDBJ databases">
        <title>Rhizobium etli, R. leguminosarum and a new Rhizobium genospecies from Phaseolus dumosus.</title>
        <authorList>
            <person name="Ramirez-Puebla S.T."/>
            <person name="Rogel-Hernandez M.A."/>
            <person name="Guerrero G."/>
            <person name="Ormeno-Orrillo E."/>
            <person name="Martinez-Romero J.C."/>
            <person name="Negrete-Yankelevich S."/>
            <person name="Martinez-Romero E."/>
        </authorList>
    </citation>
    <scope>NUCLEOTIDE SEQUENCE [LARGE SCALE GENOMIC DNA]</scope>
    <source>
        <strain evidence="1 2">CCGE525</strain>
    </source>
</reference>
<dbReference type="SUPFAM" id="SSF53335">
    <property type="entry name" value="S-adenosyl-L-methionine-dependent methyltransferases"/>
    <property type="match status" value="1"/>
</dbReference>
<dbReference type="EMBL" id="CP032694">
    <property type="protein sequence ID" value="AYG60274.1"/>
    <property type="molecule type" value="Genomic_DNA"/>
</dbReference>
<dbReference type="PANTHER" id="PTHR40036:SF1">
    <property type="entry name" value="MACROCIN O-METHYLTRANSFERASE"/>
    <property type="match status" value="1"/>
</dbReference>
<dbReference type="OrthoDB" id="9811332at2"/>
<proteinExistence type="predicted"/>
<evidence type="ECO:0000313" key="2">
    <source>
        <dbReference type="Proteomes" id="UP000282195"/>
    </source>
</evidence>